<accession>A0ABM9I7M8</accession>
<feature type="domain" description="Bacterial bifunctional deaminase-reductase C-terminal" evidence="1">
    <location>
        <begin position="49"/>
        <end position="257"/>
    </location>
</feature>
<dbReference type="InterPro" id="IPR024072">
    <property type="entry name" value="DHFR-like_dom_sf"/>
</dbReference>
<protein>
    <submittedName>
        <fullName evidence="2">Riboflavin biosynthesis pyrimidine reductase</fullName>
    </submittedName>
</protein>
<gene>
    <name evidence="2" type="ORF">MSZNOR_4288</name>
</gene>
<reference evidence="2 3" key="1">
    <citation type="submission" date="2023-03" db="EMBL/GenBank/DDBJ databases">
        <authorList>
            <person name="Pearce D."/>
        </authorList>
    </citation>
    <scope>NUCLEOTIDE SEQUENCE [LARGE SCALE GENOMIC DNA]</scope>
    <source>
        <strain evidence="2">Msz</strain>
    </source>
</reference>
<dbReference type="InterPro" id="IPR002734">
    <property type="entry name" value="RibDG_C"/>
</dbReference>
<dbReference type="EMBL" id="OX458333">
    <property type="protein sequence ID" value="CAI8943236.1"/>
    <property type="molecule type" value="Genomic_DNA"/>
</dbReference>
<dbReference type="Gene3D" id="3.40.430.10">
    <property type="entry name" value="Dihydrofolate Reductase, subunit A"/>
    <property type="match status" value="1"/>
</dbReference>
<dbReference type="RefSeq" id="WP_235726543.1">
    <property type="nucleotide sequence ID" value="NZ_OX458333.1"/>
</dbReference>
<keyword evidence="3" id="KW-1185">Reference proteome</keyword>
<dbReference type="Proteomes" id="UP001162030">
    <property type="component" value="Chromosome"/>
</dbReference>
<dbReference type="SUPFAM" id="SSF53597">
    <property type="entry name" value="Dihydrofolate reductase-like"/>
    <property type="match status" value="1"/>
</dbReference>
<evidence type="ECO:0000259" key="1">
    <source>
        <dbReference type="Pfam" id="PF01872"/>
    </source>
</evidence>
<evidence type="ECO:0000313" key="2">
    <source>
        <dbReference type="EMBL" id="CAI8943236.1"/>
    </source>
</evidence>
<proteinExistence type="predicted"/>
<organism evidence="2 3">
    <name type="scientific">Methylocaldum szegediense</name>
    <dbReference type="NCBI Taxonomy" id="73780"/>
    <lineage>
        <taxon>Bacteria</taxon>
        <taxon>Pseudomonadati</taxon>
        <taxon>Pseudomonadota</taxon>
        <taxon>Gammaproteobacteria</taxon>
        <taxon>Methylococcales</taxon>
        <taxon>Methylococcaceae</taxon>
        <taxon>Methylocaldum</taxon>
    </lineage>
</organism>
<evidence type="ECO:0000313" key="3">
    <source>
        <dbReference type="Proteomes" id="UP001162030"/>
    </source>
</evidence>
<sequence length="290" mass="32786">MRKSFFQWAHLYRMAKTIFRLFPPPFEEVALEGLYLRLNLHRLGTPEKPFVYANFLTSLDGRIALEDSSGQTYLPKSLTTPNDFRLFLELECQADCLITHGGYLRSLAEKRLGNILQIGLTDTTRDLAEWREAQGLVPQPAIVVASASLDFPMPPSIREHGQACYIATGEQADPAKLDYWRRQGYDIILAGKGRMVEGDVLTRRLGELGYRTIYLIAGPHMLDTMVREGRLARLFQTITHQLMGGEVFRTLLPGPELGPFGHLKLLSLYYDPTSPLGAGQWFAQFESNHV</sequence>
<name>A0ABM9I7M8_9GAMM</name>
<dbReference type="Pfam" id="PF01872">
    <property type="entry name" value="RibD_C"/>
    <property type="match status" value="1"/>
</dbReference>